<accession>A0A2V2LFZ0</accession>
<dbReference type="Proteomes" id="UP000245680">
    <property type="component" value="Unassembled WGS sequence"/>
</dbReference>
<organism evidence="2 3">
    <name type="scientific">Meridianimarinicoccus roseus</name>
    <dbReference type="NCBI Taxonomy" id="2072018"/>
    <lineage>
        <taxon>Bacteria</taxon>
        <taxon>Pseudomonadati</taxon>
        <taxon>Pseudomonadota</taxon>
        <taxon>Alphaproteobacteria</taxon>
        <taxon>Rhodobacterales</taxon>
        <taxon>Paracoccaceae</taxon>
        <taxon>Meridianimarinicoccus</taxon>
    </lineage>
</organism>
<dbReference type="EMBL" id="QGKU01000038">
    <property type="protein sequence ID" value="PWR02424.1"/>
    <property type="molecule type" value="Genomic_DNA"/>
</dbReference>
<name>A0A2V2LFZ0_9RHOB</name>
<proteinExistence type="predicted"/>
<protein>
    <submittedName>
        <fullName evidence="2">Phage terminase small subunit P27 family</fullName>
    </submittedName>
</protein>
<feature type="region of interest" description="Disordered" evidence="1">
    <location>
        <begin position="154"/>
        <end position="181"/>
    </location>
</feature>
<evidence type="ECO:0000313" key="2">
    <source>
        <dbReference type="EMBL" id="PWR02424.1"/>
    </source>
</evidence>
<reference evidence="2 3" key="1">
    <citation type="submission" date="2018-05" db="EMBL/GenBank/DDBJ databases">
        <title>Rhodobacteraceae gen. nov., sp. nov. isolated from sea water.</title>
        <authorList>
            <person name="Ren Y."/>
        </authorList>
    </citation>
    <scope>NUCLEOTIDE SEQUENCE [LARGE SCALE GENOMIC DNA]</scope>
    <source>
        <strain evidence="2 3">TG-679</strain>
    </source>
</reference>
<comment type="caution">
    <text evidence="2">The sequence shown here is derived from an EMBL/GenBank/DDBJ whole genome shotgun (WGS) entry which is preliminary data.</text>
</comment>
<dbReference type="OrthoDB" id="7843333at2"/>
<feature type="compositionally biased region" description="Basic and acidic residues" evidence="1">
    <location>
        <begin position="154"/>
        <end position="166"/>
    </location>
</feature>
<dbReference type="AlphaFoldDB" id="A0A2V2LFZ0"/>
<evidence type="ECO:0000313" key="3">
    <source>
        <dbReference type="Proteomes" id="UP000245680"/>
    </source>
</evidence>
<dbReference type="RefSeq" id="WP_109812092.1">
    <property type="nucleotide sequence ID" value="NZ_QGKU01000038.1"/>
</dbReference>
<sequence length="181" mass="19793">MRGRKPPARARDHPDAPVLAEVLPRCPPHLSAVARKEWRRLATPLFEAGVLTLADRAALAAYCQAWGRWVEAEGKLAETPALLKTPSGYVQQSPWLSIANKQLEIMGRYMAELGLTPVSRSRVAVTDGHGAPPLIDKIQFVVAYQDADGTIREEPMPGIAREEEGSGRAPGTTRIDLDPRL</sequence>
<dbReference type="NCBIfam" id="TIGR01558">
    <property type="entry name" value="sm_term_P27"/>
    <property type="match status" value="1"/>
</dbReference>
<keyword evidence="3" id="KW-1185">Reference proteome</keyword>
<dbReference type="InterPro" id="IPR006448">
    <property type="entry name" value="Phage_term_ssu_P27"/>
</dbReference>
<dbReference type="Pfam" id="PF05119">
    <property type="entry name" value="Terminase_4"/>
    <property type="match status" value="1"/>
</dbReference>
<evidence type="ECO:0000256" key="1">
    <source>
        <dbReference type="SAM" id="MobiDB-lite"/>
    </source>
</evidence>
<gene>
    <name evidence="2" type="ORF">DKT77_12685</name>
</gene>